<keyword evidence="3" id="KW-1185">Reference proteome</keyword>
<dbReference type="Proteomes" id="UP000283128">
    <property type="component" value="Unassembled WGS sequence"/>
</dbReference>
<dbReference type="RefSeq" id="WP_127826999.1">
    <property type="nucleotide sequence ID" value="NZ_RZYA01000002.1"/>
</dbReference>
<proteinExistence type="predicted"/>
<evidence type="ECO:0000313" key="2">
    <source>
        <dbReference type="EMBL" id="RVU27843.1"/>
    </source>
</evidence>
<dbReference type="CDD" id="cd02440">
    <property type="entry name" value="AdoMet_MTases"/>
    <property type="match status" value="1"/>
</dbReference>
<evidence type="ECO:0000259" key="1">
    <source>
        <dbReference type="Pfam" id="PF13649"/>
    </source>
</evidence>
<dbReference type="EMBL" id="RZYA01000002">
    <property type="protein sequence ID" value="RVU27843.1"/>
    <property type="molecule type" value="Genomic_DNA"/>
</dbReference>
<dbReference type="AlphaFoldDB" id="A0A437Q018"/>
<comment type="caution">
    <text evidence="2">The sequence shown here is derived from an EMBL/GenBank/DDBJ whole genome shotgun (WGS) entry which is preliminary data.</text>
</comment>
<accession>A0A437Q018</accession>
<name>A0A437Q018_9ACTN</name>
<protein>
    <submittedName>
        <fullName evidence="2">Class I SAM-dependent methyltransferase</fullName>
    </submittedName>
</protein>
<dbReference type="Pfam" id="PF13649">
    <property type="entry name" value="Methyltransf_25"/>
    <property type="match status" value="1"/>
</dbReference>
<gene>
    <name evidence="2" type="ORF">EOT10_06045</name>
</gene>
<sequence>MQLLEISDLVVDHDPGTRERLPVRRGDVVARLTAAGDRSGARIAAGLACDDAGHLDPLAVDRRLVAVHTELQRLSEELRLGDRIAELLGPLLAVIRAAGSADGPLRVVDVGCGLGYLVRWLAASGVLGPDVDLVGVDFNAALVREAERLARAEGLPCRFVRGDAFALDEPATVYVSTGVLHHFRGSDLDAFFAAQATRGTAAFCHFDIAATGLAPIGAWVFHRARMRDPLGRHDGVMSARRAHDDDTLLTAAAHADGLVPLMYEPRGRSNPFCTTLRPVIGVRPELLSPLRAALGPGPSGRLVGRADAEAAVRREASAGGGAG</sequence>
<reference evidence="2 3" key="1">
    <citation type="submission" date="2019-01" db="EMBL/GenBank/DDBJ databases">
        <title>Genome sequences of Streptomyces and Rhizobium isolates collected from root and soil.</title>
        <authorList>
            <person name="Chhettri S."/>
            <person name="Sevigny J.L."/>
            <person name="Sen A."/>
            <person name="Ennis N."/>
            <person name="Tisa L."/>
        </authorList>
    </citation>
    <scope>NUCLEOTIDE SEQUENCE [LARGE SCALE GENOMIC DNA]</scope>
    <source>
        <strain evidence="2 3">San01</strain>
    </source>
</reference>
<dbReference type="InterPro" id="IPR041698">
    <property type="entry name" value="Methyltransf_25"/>
</dbReference>
<dbReference type="OrthoDB" id="5502211at2"/>
<dbReference type="InterPro" id="IPR029063">
    <property type="entry name" value="SAM-dependent_MTases_sf"/>
</dbReference>
<feature type="domain" description="Methyltransferase" evidence="1">
    <location>
        <begin position="107"/>
        <end position="194"/>
    </location>
</feature>
<dbReference type="SUPFAM" id="SSF53335">
    <property type="entry name" value="S-adenosyl-L-methionine-dependent methyltransferases"/>
    <property type="match status" value="1"/>
</dbReference>
<organism evidence="2 3">
    <name type="scientific">Streptomyces antnestii</name>
    <dbReference type="NCBI Taxonomy" id="2494256"/>
    <lineage>
        <taxon>Bacteria</taxon>
        <taxon>Bacillati</taxon>
        <taxon>Actinomycetota</taxon>
        <taxon>Actinomycetes</taxon>
        <taxon>Kitasatosporales</taxon>
        <taxon>Streptomycetaceae</taxon>
        <taxon>Streptomyces</taxon>
    </lineage>
</organism>
<keyword evidence="2" id="KW-0808">Transferase</keyword>
<dbReference type="Gene3D" id="3.40.50.150">
    <property type="entry name" value="Vaccinia Virus protein VP39"/>
    <property type="match status" value="1"/>
</dbReference>
<evidence type="ECO:0000313" key="3">
    <source>
        <dbReference type="Proteomes" id="UP000283128"/>
    </source>
</evidence>
<keyword evidence="2" id="KW-0489">Methyltransferase</keyword>
<dbReference type="GO" id="GO:0008168">
    <property type="term" value="F:methyltransferase activity"/>
    <property type="evidence" value="ECO:0007669"/>
    <property type="project" value="UniProtKB-KW"/>
</dbReference>
<dbReference type="GO" id="GO:0032259">
    <property type="term" value="P:methylation"/>
    <property type="evidence" value="ECO:0007669"/>
    <property type="project" value="UniProtKB-KW"/>
</dbReference>